<evidence type="ECO:0000313" key="2">
    <source>
        <dbReference type="EMBL" id="MDP1419064.1"/>
    </source>
</evidence>
<dbReference type="Pfam" id="PF00483">
    <property type="entry name" value="NTP_transferase"/>
    <property type="match status" value="1"/>
</dbReference>
<name>A0AA90NT38_9BACI</name>
<dbReference type="Proteomes" id="UP001178277">
    <property type="component" value="Unassembled WGS sequence"/>
</dbReference>
<dbReference type="GO" id="GO:0047343">
    <property type="term" value="F:glucose-1-phosphate cytidylyltransferase activity"/>
    <property type="evidence" value="ECO:0007669"/>
    <property type="project" value="InterPro"/>
</dbReference>
<dbReference type="EMBL" id="JAUUTP010000010">
    <property type="protein sequence ID" value="MDP1419064.1"/>
    <property type="molecule type" value="Genomic_DNA"/>
</dbReference>
<organism evidence="2 3">
    <name type="scientific">Peribacillus simplex</name>
    <dbReference type="NCBI Taxonomy" id="1478"/>
    <lineage>
        <taxon>Bacteria</taxon>
        <taxon>Bacillati</taxon>
        <taxon>Bacillota</taxon>
        <taxon>Bacilli</taxon>
        <taxon>Bacillales</taxon>
        <taxon>Bacillaceae</taxon>
        <taxon>Peribacillus</taxon>
    </lineage>
</organism>
<dbReference type="CDD" id="cd02524">
    <property type="entry name" value="G1P_cytidylyltransferase"/>
    <property type="match status" value="1"/>
</dbReference>
<dbReference type="RefSeq" id="WP_305160356.1">
    <property type="nucleotide sequence ID" value="NZ_JAUUTP010000010.1"/>
</dbReference>
<dbReference type="InterPro" id="IPR005835">
    <property type="entry name" value="NTP_transferase_dom"/>
</dbReference>
<dbReference type="SUPFAM" id="SSF53448">
    <property type="entry name" value="Nucleotide-diphospho-sugar transferases"/>
    <property type="match status" value="1"/>
</dbReference>
<dbReference type="PANTHER" id="PTHR47183">
    <property type="entry name" value="GLUCOSE-1-PHOSPHATE CYTIDYLYLTRANSFERASE-RELATED"/>
    <property type="match status" value="1"/>
</dbReference>
<comment type="caution">
    <text evidence="2">The sequence shown here is derived from an EMBL/GenBank/DDBJ whole genome shotgun (WGS) entry which is preliminary data.</text>
</comment>
<proteinExistence type="predicted"/>
<keyword evidence="2" id="KW-0548">Nucleotidyltransferase</keyword>
<gene>
    <name evidence="2" type="ORF">Q8G35_11630</name>
</gene>
<dbReference type="InterPro" id="IPR029044">
    <property type="entry name" value="Nucleotide-diphossugar_trans"/>
</dbReference>
<reference evidence="2" key="1">
    <citation type="submission" date="2023-07" db="EMBL/GenBank/DDBJ databases">
        <title>Murine gut Bacillus species.</title>
        <authorList>
            <person name="Gutman E."/>
            <person name="Hashuel R."/>
            <person name="Litvak Y."/>
        </authorList>
    </citation>
    <scope>NUCLEOTIDE SEQUENCE</scope>
    <source>
        <strain evidence="2">RU283</strain>
    </source>
</reference>
<dbReference type="AlphaFoldDB" id="A0AA90NT38"/>
<evidence type="ECO:0000259" key="1">
    <source>
        <dbReference type="Pfam" id="PF00483"/>
    </source>
</evidence>
<accession>A0AA90NT38</accession>
<dbReference type="Gene3D" id="3.90.550.10">
    <property type="entry name" value="Spore Coat Polysaccharide Biosynthesis Protein SpsA, Chain A"/>
    <property type="match status" value="1"/>
</dbReference>
<sequence>MKVVILCGGKGTRMSELTNDVPKPLAQVGGKPLLWHIMKLYKHYGFDDFILLLGYKGDQIKEYFMNYDWKNHNFTLDTSTGNIQLLQHPEKWKITFLDTGLETMTGGRIKRAEEYIGNDTFMLTYADGLANINLLELLKFHKGNGAIATVTGVNKISQYGILTVNKGIAESFAEKSRSEGIINGGFFVLEPKVFEYLTDHPNCIFEEEPLKNLTLDRQLAVYLHEGFWMGADTYKNVLELNEMWKQGMNFWAK</sequence>
<feature type="domain" description="Nucleotidyl transferase" evidence="1">
    <location>
        <begin position="2"/>
        <end position="216"/>
    </location>
</feature>
<evidence type="ECO:0000313" key="3">
    <source>
        <dbReference type="Proteomes" id="UP001178277"/>
    </source>
</evidence>
<keyword evidence="2" id="KW-0808">Transferase</keyword>
<dbReference type="PANTHER" id="PTHR47183:SF2">
    <property type="entry name" value="GLUCOSE-1-PHOSPHATE CYTIDYLYLTRANSFERASE-RELATED"/>
    <property type="match status" value="1"/>
</dbReference>
<dbReference type="InterPro" id="IPR013446">
    <property type="entry name" value="G1P_cyt_trans-like"/>
</dbReference>
<protein>
    <submittedName>
        <fullName evidence="2">Glucose-1-phosphate cytidylyltransferase</fullName>
    </submittedName>
</protein>